<keyword evidence="1" id="KW-1133">Transmembrane helix</keyword>
<evidence type="ECO:0008006" key="4">
    <source>
        <dbReference type="Google" id="ProtNLM"/>
    </source>
</evidence>
<dbReference type="OrthoDB" id="9815897at2"/>
<evidence type="ECO:0000256" key="1">
    <source>
        <dbReference type="SAM" id="Phobius"/>
    </source>
</evidence>
<gene>
    <name evidence="2" type="ORF">BCR25_00870</name>
</gene>
<organism evidence="2 3">
    <name type="scientific">Enterococcus termitis</name>
    <dbReference type="NCBI Taxonomy" id="332950"/>
    <lineage>
        <taxon>Bacteria</taxon>
        <taxon>Bacillati</taxon>
        <taxon>Bacillota</taxon>
        <taxon>Bacilli</taxon>
        <taxon>Lactobacillales</taxon>
        <taxon>Enterococcaceae</taxon>
        <taxon>Enterococcus</taxon>
    </lineage>
</organism>
<keyword evidence="1" id="KW-0812">Transmembrane</keyword>
<dbReference type="EMBL" id="MIJY01000001">
    <property type="protein sequence ID" value="OEG20809.1"/>
    <property type="molecule type" value="Genomic_DNA"/>
</dbReference>
<evidence type="ECO:0000313" key="2">
    <source>
        <dbReference type="EMBL" id="OEG20809.1"/>
    </source>
</evidence>
<sequence>MNNLELCVFKNIFGIPCPGCGMTRAFIHVFQLDLKGAFYYHPLFWLVPIIFGIFLFRNKVPVFKRICQNNTVIFSLLGLFITVYVVRLITLFPTTAPMDFNTHSLGAAAIRWITTSLN</sequence>
<reference evidence="3" key="1">
    <citation type="submission" date="2016-09" db="EMBL/GenBank/DDBJ databases">
        <authorList>
            <person name="Gulvik C.A."/>
        </authorList>
    </citation>
    <scope>NUCLEOTIDE SEQUENCE [LARGE SCALE GENOMIC DNA]</scope>
    <source>
        <strain evidence="3">LMG 8895</strain>
    </source>
</reference>
<accession>A0A1E5H788</accession>
<feature type="transmembrane region" description="Helical" evidence="1">
    <location>
        <begin position="38"/>
        <end position="56"/>
    </location>
</feature>
<name>A0A1E5H788_9ENTE</name>
<feature type="transmembrane region" description="Helical" evidence="1">
    <location>
        <begin position="72"/>
        <end position="92"/>
    </location>
</feature>
<keyword evidence="1" id="KW-0472">Membrane</keyword>
<evidence type="ECO:0000313" key="3">
    <source>
        <dbReference type="Proteomes" id="UP000095094"/>
    </source>
</evidence>
<dbReference type="Proteomes" id="UP000095094">
    <property type="component" value="Unassembled WGS sequence"/>
</dbReference>
<keyword evidence="3" id="KW-1185">Reference proteome</keyword>
<dbReference type="AlphaFoldDB" id="A0A1E5H788"/>
<dbReference type="Pfam" id="PF10825">
    <property type="entry name" value="DUF2752"/>
    <property type="match status" value="1"/>
</dbReference>
<protein>
    <recommendedName>
        <fullName evidence="4">DUF2752 domain-containing protein</fullName>
    </recommendedName>
</protein>
<proteinExistence type="predicted"/>
<comment type="caution">
    <text evidence="2">The sequence shown here is derived from an EMBL/GenBank/DDBJ whole genome shotgun (WGS) entry which is preliminary data.</text>
</comment>
<dbReference type="InterPro" id="IPR021215">
    <property type="entry name" value="DUF2752"/>
</dbReference>